<dbReference type="EMBL" id="CP003263">
    <property type="protein sequence ID" value="AGC66831.1"/>
    <property type="molecule type" value="Genomic_DNA"/>
</dbReference>
<dbReference type="KEGG" id="udi:ASNER_054"/>
<evidence type="ECO:0008006" key="3">
    <source>
        <dbReference type="Google" id="ProtNLM"/>
    </source>
</evidence>
<accession>L7VK33</accession>
<protein>
    <recommendedName>
        <fullName evidence="3">DUF3127 domain-containing protein</fullName>
    </recommendedName>
</protein>
<dbReference type="Pfam" id="PF11325">
    <property type="entry name" value="DUF3127"/>
    <property type="match status" value="1"/>
</dbReference>
<evidence type="ECO:0000313" key="2">
    <source>
        <dbReference type="Proteomes" id="UP000011174"/>
    </source>
</evidence>
<evidence type="ECO:0000313" key="1">
    <source>
        <dbReference type="EMBL" id="AGC66831.1"/>
    </source>
</evidence>
<dbReference type="PATRIC" id="fig|1133592.3.peg.43"/>
<reference evidence="1 2" key="1">
    <citation type="journal article" date="2013" name="Environ. Microbiol.">
        <title>The nutrient supplying capabilities of Uzinura, an endosymbiont of armoured scale insects.</title>
        <authorList>
            <person name="Sabree Z.L."/>
            <person name="Huang C.Y."/>
            <person name="Okusu A."/>
            <person name="Moran N.A."/>
            <person name="Normark B.B."/>
        </authorList>
    </citation>
    <scope>NUCLEOTIDE SEQUENCE [LARGE SCALE GENOMIC DNA]</scope>
    <source>
        <strain evidence="1 2">ASNER</strain>
    </source>
</reference>
<dbReference type="OrthoDB" id="598142at2"/>
<dbReference type="AlphaFoldDB" id="L7VK33"/>
<dbReference type="HOGENOM" id="CLU_109792_0_1_10"/>
<gene>
    <name evidence="1" type="ORF">ASNER_054</name>
</gene>
<dbReference type="STRING" id="1133592.ASNER_054"/>
<sequence length="113" mass="13363">MKISGKIKKILDTQTFSSGFRKRELVILTDDLYPQHLLIEFLQEKIYLLNGLKINDYIKISINIRGREWINSEGIRKYFNYIQGWQIEKIKSKVPISSMPTYSSNVIYDDLPF</sequence>
<keyword evidence="2" id="KW-1185">Reference proteome</keyword>
<organism evidence="1 2">
    <name type="scientific">Candidatus Uzinura diaspidicola str. ASNER</name>
    <dbReference type="NCBI Taxonomy" id="1133592"/>
    <lineage>
        <taxon>Bacteria</taxon>
        <taxon>Pseudomonadati</taxon>
        <taxon>Bacteroidota</taxon>
        <taxon>Flavobacteriia</taxon>
        <taxon>Flavobacteriales</taxon>
        <taxon>Candidatus Uzinura</taxon>
    </lineage>
</organism>
<dbReference type="Proteomes" id="UP000011174">
    <property type="component" value="Chromosome"/>
</dbReference>
<proteinExistence type="predicted"/>
<dbReference type="InterPro" id="IPR021474">
    <property type="entry name" value="DUF3127"/>
</dbReference>
<name>L7VK33_9FLAO</name>